<dbReference type="EMBL" id="JAZDRP010000002">
    <property type="protein sequence ID" value="MEE2525348.1"/>
    <property type="molecule type" value="Genomic_DNA"/>
</dbReference>
<feature type="compositionally biased region" description="Basic and acidic residues" evidence="1">
    <location>
        <begin position="237"/>
        <end position="249"/>
    </location>
</feature>
<evidence type="ECO:0000313" key="4">
    <source>
        <dbReference type="Proteomes" id="UP001354971"/>
    </source>
</evidence>
<gene>
    <name evidence="3" type="ORF">V0U79_03145</name>
</gene>
<dbReference type="GO" id="GO:0016746">
    <property type="term" value="F:acyltransferase activity"/>
    <property type="evidence" value="ECO:0007669"/>
    <property type="project" value="UniProtKB-KW"/>
</dbReference>
<keyword evidence="4" id="KW-1185">Reference proteome</keyword>
<keyword evidence="3" id="KW-0808">Transferase</keyword>
<reference evidence="3 4" key="1">
    <citation type="submission" date="2024-01" db="EMBL/GenBank/DDBJ databases">
        <title>Hyphobacterium bacterium isolated from marine sediment.</title>
        <authorList>
            <person name="Zhao S."/>
        </authorList>
    </citation>
    <scope>NUCLEOTIDE SEQUENCE [LARGE SCALE GENOMIC DNA]</scope>
    <source>
        <strain evidence="4">HN65</strain>
    </source>
</reference>
<comment type="caution">
    <text evidence="3">The sequence shown here is derived from an EMBL/GenBank/DDBJ whole genome shotgun (WGS) entry which is preliminary data.</text>
</comment>
<evidence type="ECO:0000313" key="3">
    <source>
        <dbReference type="EMBL" id="MEE2525348.1"/>
    </source>
</evidence>
<evidence type="ECO:0000256" key="1">
    <source>
        <dbReference type="SAM" id="MobiDB-lite"/>
    </source>
</evidence>
<dbReference type="CDD" id="cd07983">
    <property type="entry name" value="LPLAT_DUF374-like"/>
    <property type="match status" value="1"/>
</dbReference>
<dbReference type="InterPro" id="IPR007172">
    <property type="entry name" value="DUF374"/>
</dbReference>
<keyword evidence="3" id="KW-0012">Acyltransferase</keyword>
<protein>
    <submittedName>
        <fullName evidence="3">Lysophospholipid acyltransferase family protein</fullName>
    </submittedName>
</protein>
<sequence length="249" mass="27996">MLRSLTSSAVLQTALSWVLAKYMQVCAASKRWERRGTEHRDVCTQTGDGFIAAFWHSRITLSFMGWDRKAPQTPTMLISRSKEGDFIARFARNLSIATVRGSSRNTRKTKQKGGLTAFRDMVRAIENRACMGLTVDGPRGPRQRASMGVIQLARTTSKPIMIFSLSVSNKKVFNSWDRFILPFPFGKGVVIWKEPLYVPPDADDDMMEALRLELEMRLNDATREADEAVGGPLIEPAEPRLSRKAETGR</sequence>
<organism evidence="3 4">
    <name type="scientific">Hyphobacterium lacteum</name>
    <dbReference type="NCBI Taxonomy" id="3116575"/>
    <lineage>
        <taxon>Bacteria</taxon>
        <taxon>Pseudomonadati</taxon>
        <taxon>Pseudomonadota</taxon>
        <taxon>Alphaproteobacteria</taxon>
        <taxon>Maricaulales</taxon>
        <taxon>Maricaulaceae</taxon>
        <taxon>Hyphobacterium</taxon>
    </lineage>
</organism>
<dbReference type="RefSeq" id="WP_330198011.1">
    <property type="nucleotide sequence ID" value="NZ_JAZDRP010000002.1"/>
</dbReference>
<dbReference type="Pfam" id="PF04028">
    <property type="entry name" value="DUF374"/>
    <property type="match status" value="1"/>
</dbReference>
<name>A0ABU7LN50_9PROT</name>
<accession>A0ABU7LN50</accession>
<feature type="region of interest" description="Disordered" evidence="1">
    <location>
        <begin position="225"/>
        <end position="249"/>
    </location>
</feature>
<dbReference type="Proteomes" id="UP001354971">
    <property type="component" value="Unassembled WGS sequence"/>
</dbReference>
<proteinExistence type="predicted"/>
<feature type="domain" description="DUF374" evidence="2">
    <location>
        <begin position="75"/>
        <end position="142"/>
    </location>
</feature>
<evidence type="ECO:0000259" key="2">
    <source>
        <dbReference type="Pfam" id="PF04028"/>
    </source>
</evidence>